<gene>
    <name evidence="1" type="ORF">Tchar_02221</name>
</gene>
<keyword evidence="2" id="KW-1185">Reference proteome</keyword>
<sequence>MKKVPFGGGWVAAMAGWGLLDADTRRPIDPVALVTDEKIEMSPWEIQDVAVQVVRDHLENKGFKLMSWHSDPEVFPSIWFVGKSKGPEWVVVRPAIFPADYAERPDNWQEIAASCANISTIGHFASVVLINFDALLSVDEIFDSESEEPVPLWRGCRFDVAFEGLE</sequence>
<comment type="caution">
    <text evidence="1">The sequence shown here is derived from an EMBL/GenBank/DDBJ whole genome shotgun (WGS) entry which is preliminary data.</text>
</comment>
<proteinExistence type="predicted"/>
<organism evidence="1 2">
    <name type="scientific">Tepidimonas charontis</name>
    <dbReference type="NCBI Taxonomy" id="2267262"/>
    <lineage>
        <taxon>Bacteria</taxon>
        <taxon>Pseudomonadati</taxon>
        <taxon>Pseudomonadota</taxon>
        <taxon>Betaproteobacteria</taxon>
        <taxon>Burkholderiales</taxon>
        <taxon>Tepidimonas</taxon>
    </lineage>
</organism>
<accession>A0A554X7Y0</accession>
<dbReference type="EMBL" id="VJON01000042">
    <property type="protein sequence ID" value="TSE31876.1"/>
    <property type="molecule type" value="Genomic_DNA"/>
</dbReference>
<evidence type="ECO:0000313" key="2">
    <source>
        <dbReference type="Proteomes" id="UP000318294"/>
    </source>
</evidence>
<evidence type="ECO:0000313" key="1">
    <source>
        <dbReference type="EMBL" id="TSE31876.1"/>
    </source>
</evidence>
<name>A0A554X7Y0_9BURK</name>
<protein>
    <submittedName>
        <fullName evidence="1">Uncharacterized protein</fullName>
    </submittedName>
</protein>
<reference evidence="1 2" key="1">
    <citation type="submission" date="2019-07" db="EMBL/GenBank/DDBJ databases">
        <title>Tepidimonas charontis SPSP-6 draft genome.</title>
        <authorList>
            <person name="Da Costa M.S."/>
            <person name="Froufe H.J.C."/>
            <person name="Egas C."/>
            <person name="Albuquerque L."/>
        </authorList>
    </citation>
    <scope>NUCLEOTIDE SEQUENCE [LARGE SCALE GENOMIC DNA]</scope>
    <source>
        <strain evidence="1 2">SPSP-6</strain>
    </source>
</reference>
<dbReference type="Proteomes" id="UP000318294">
    <property type="component" value="Unassembled WGS sequence"/>
</dbReference>
<dbReference type="AlphaFoldDB" id="A0A554X7Y0"/>